<reference evidence="4 5" key="1">
    <citation type="submission" date="2017-11" db="EMBL/GenBank/DDBJ databases">
        <title>Comparitive Functional Genomics of Dry Heat Resistant strains isolated from the Viking Spacecraft.</title>
        <authorList>
            <person name="Seuylemezian A."/>
            <person name="Cooper K."/>
            <person name="Vaishampayan P."/>
        </authorList>
    </citation>
    <scope>NUCLEOTIDE SEQUENCE [LARGE SCALE GENOMIC DNA]</scope>
    <source>
        <strain evidence="4 5">V1-29</strain>
    </source>
</reference>
<proteinExistence type="predicted"/>
<protein>
    <recommendedName>
        <fullName evidence="3">J domain-containing protein</fullName>
    </recommendedName>
</protein>
<comment type="caution">
    <text evidence="4">The sequence shown here is derived from an EMBL/GenBank/DDBJ whole genome shotgun (WGS) entry which is preliminary data.</text>
</comment>
<evidence type="ECO:0000256" key="2">
    <source>
        <dbReference type="ARBA" id="ARBA00023016"/>
    </source>
</evidence>
<dbReference type="SUPFAM" id="SSF46565">
    <property type="entry name" value="Chaperone J-domain"/>
    <property type="match status" value="1"/>
</dbReference>
<dbReference type="GO" id="GO:0006260">
    <property type="term" value="P:DNA replication"/>
    <property type="evidence" value="ECO:0007669"/>
    <property type="project" value="UniProtKB-KW"/>
</dbReference>
<keyword evidence="5" id="KW-1185">Reference proteome</keyword>
<evidence type="ECO:0000313" key="5">
    <source>
        <dbReference type="Proteomes" id="UP000234748"/>
    </source>
</evidence>
<dbReference type="OrthoDB" id="2579901at2"/>
<sequence>MGLQRENETLKQEIELLRTSLHIAETKVHSLKKMLKAEYELSPDKPMNYHTIVGLDQLADNQTVKREFKKLLKALHPDRGGDDRLFKVFSDHYSKIKA</sequence>
<dbReference type="PROSITE" id="PS50076">
    <property type="entry name" value="DNAJ_2"/>
    <property type="match status" value="1"/>
</dbReference>
<organism evidence="4 5">
    <name type="scientific">Peribacillus deserti</name>
    <dbReference type="NCBI Taxonomy" id="673318"/>
    <lineage>
        <taxon>Bacteria</taxon>
        <taxon>Bacillati</taxon>
        <taxon>Bacillota</taxon>
        <taxon>Bacilli</taxon>
        <taxon>Bacillales</taxon>
        <taxon>Bacillaceae</taxon>
        <taxon>Peribacillus</taxon>
    </lineage>
</organism>
<dbReference type="InterPro" id="IPR001623">
    <property type="entry name" value="DnaJ_domain"/>
</dbReference>
<keyword evidence="1" id="KW-0235">DNA replication</keyword>
<evidence type="ECO:0000256" key="1">
    <source>
        <dbReference type="ARBA" id="ARBA00022705"/>
    </source>
</evidence>
<keyword evidence="2" id="KW-0346">Stress response</keyword>
<gene>
    <name evidence="4" type="ORF">CUU66_16295</name>
</gene>
<evidence type="ECO:0000313" key="4">
    <source>
        <dbReference type="EMBL" id="PLT28906.1"/>
    </source>
</evidence>
<dbReference type="EMBL" id="PGUY01000050">
    <property type="protein sequence ID" value="PLT28906.1"/>
    <property type="molecule type" value="Genomic_DNA"/>
</dbReference>
<dbReference type="RefSeq" id="WP_101644052.1">
    <property type="nucleotide sequence ID" value="NZ_PGUY01000050.1"/>
</dbReference>
<dbReference type="InterPro" id="IPR036869">
    <property type="entry name" value="J_dom_sf"/>
</dbReference>
<dbReference type="AlphaFoldDB" id="A0A2N5M3G4"/>
<name>A0A2N5M3G4_9BACI</name>
<evidence type="ECO:0000259" key="3">
    <source>
        <dbReference type="PROSITE" id="PS50076"/>
    </source>
</evidence>
<dbReference type="Proteomes" id="UP000234748">
    <property type="component" value="Unassembled WGS sequence"/>
</dbReference>
<dbReference type="Gene3D" id="1.10.287.110">
    <property type="entry name" value="DnaJ domain"/>
    <property type="match status" value="1"/>
</dbReference>
<feature type="domain" description="J" evidence="3">
    <location>
        <begin position="48"/>
        <end position="98"/>
    </location>
</feature>
<accession>A0A2N5M3G4</accession>